<dbReference type="AlphaFoldDB" id="A0AAV6TCC5"/>
<comment type="caution">
    <text evidence="2">The sequence shown here is derived from an EMBL/GenBank/DDBJ whole genome shotgun (WGS) entry which is preliminary data.</text>
</comment>
<keyword evidence="3" id="KW-1185">Reference proteome</keyword>
<feature type="region of interest" description="Disordered" evidence="1">
    <location>
        <begin position="1"/>
        <end position="28"/>
    </location>
</feature>
<proteinExistence type="predicted"/>
<name>A0AAV6TCC5_9ARAC</name>
<sequence>MKVQAGGGRPLFGIPVPSRGGAPETRRSTWGKGRILSAHLGPEDGELCPDGDEARGNLVEVRSGSE</sequence>
<organism evidence="2 3">
    <name type="scientific">Oedothorax gibbosus</name>
    <dbReference type="NCBI Taxonomy" id="931172"/>
    <lineage>
        <taxon>Eukaryota</taxon>
        <taxon>Metazoa</taxon>
        <taxon>Ecdysozoa</taxon>
        <taxon>Arthropoda</taxon>
        <taxon>Chelicerata</taxon>
        <taxon>Arachnida</taxon>
        <taxon>Araneae</taxon>
        <taxon>Araneomorphae</taxon>
        <taxon>Entelegynae</taxon>
        <taxon>Araneoidea</taxon>
        <taxon>Linyphiidae</taxon>
        <taxon>Erigoninae</taxon>
        <taxon>Oedothorax</taxon>
    </lineage>
</organism>
<accession>A0AAV6TCC5</accession>
<evidence type="ECO:0000256" key="1">
    <source>
        <dbReference type="SAM" id="MobiDB-lite"/>
    </source>
</evidence>
<reference evidence="2 3" key="1">
    <citation type="journal article" date="2022" name="Nat. Ecol. Evol.">
        <title>A masculinizing supergene underlies an exaggerated male reproductive morph in a spider.</title>
        <authorList>
            <person name="Hendrickx F."/>
            <person name="De Corte Z."/>
            <person name="Sonet G."/>
            <person name="Van Belleghem S.M."/>
            <person name="Kostlbacher S."/>
            <person name="Vangestel C."/>
        </authorList>
    </citation>
    <scope>NUCLEOTIDE SEQUENCE [LARGE SCALE GENOMIC DNA]</scope>
    <source>
        <strain evidence="2">W744_W776</strain>
    </source>
</reference>
<evidence type="ECO:0000313" key="3">
    <source>
        <dbReference type="Proteomes" id="UP000827092"/>
    </source>
</evidence>
<feature type="region of interest" description="Disordered" evidence="1">
    <location>
        <begin position="41"/>
        <end position="66"/>
    </location>
</feature>
<feature type="compositionally biased region" description="Gly residues" evidence="1">
    <location>
        <begin position="1"/>
        <end position="10"/>
    </location>
</feature>
<protein>
    <submittedName>
        <fullName evidence="2">Uncharacterized protein</fullName>
    </submittedName>
</protein>
<evidence type="ECO:0000313" key="2">
    <source>
        <dbReference type="EMBL" id="KAG8155634.1"/>
    </source>
</evidence>
<dbReference type="Proteomes" id="UP000827092">
    <property type="component" value="Unassembled WGS sequence"/>
</dbReference>
<gene>
    <name evidence="2" type="ORF">JTE90_014069</name>
</gene>
<dbReference type="EMBL" id="JAFNEN010007732">
    <property type="protein sequence ID" value="KAG8155634.1"/>
    <property type="molecule type" value="Genomic_DNA"/>
</dbReference>